<keyword evidence="6" id="KW-1185">Reference proteome</keyword>
<feature type="binding site" evidence="3">
    <location>
        <begin position="24"/>
        <end position="25"/>
    </location>
    <ligand>
        <name>FAD</name>
        <dbReference type="ChEBI" id="CHEBI:57692"/>
    </ligand>
</feature>
<organism evidence="5 6">
    <name type="scientific">Cadophora malorum</name>
    <dbReference type="NCBI Taxonomy" id="108018"/>
    <lineage>
        <taxon>Eukaryota</taxon>
        <taxon>Fungi</taxon>
        <taxon>Dikarya</taxon>
        <taxon>Ascomycota</taxon>
        <taxon>Pezizomycotina</taxon>
        <taxon>Leotiomycetes</taxon>
        <taxon>Helotiales</taxon>
        <taxon>Ploettnerulaceae</taxon>
        <taxon>Cadophora</taxon>
    </lineage>
</organism>
<name>A0A8H7WCD3_9HELO</name>
<evidence type="ECO:0000259" key="4">
    <source>
        <dbReference type="PROSITE" id="PS00624"/>
    </source>
</evidence>
<feature type="domain" description="Glucose-methanol-choline oxidoreductase N-terminal" evidence="4">
    <location>
        <begin position="281"/>
        <end position="295"/>
    </location>
</feature>
<dbReference type="InterPro" id="IPR000172">
    <property type="entry name" value="GMC_OxRdtase_N"/>
</dbReference>
<dbReference type="Pfam" id="PF05199">
    <property type="entry name" value="GMC_oxred_C"/>
    <property type="match status" value="1"/>
</dbReference>
<dbReference type="EMBL" id="JAFJYH010000053">
    <property type="protein sequence ID" value="KAG4422208.1"/>
    <property type="molecule type" value="Genomic_DNA"/>
</dbReference>
<dbReference type="OrthoDB" id="269227at2759"/>
<dbReference type="PIRSF" id="PIRSF000137">
    <property type="entry name" value="Alcohol_oxidase"/>
    <property type="match status" value="1"/>
</dbReference>
<protein>
    <recommendedName>
        <fullName evidence="4">Glucose-methanol-choline oxidoreductase N-terminal domain-containing protein</fullName>
    </recommendedName>
</protein>
<keyword evidence="3" id="KW-0285">Flavoprotein</keyword>
<dbReference type="SUPFAM" id="SSF51905">
    <property type="entry name" value="FAD/NAD(P)-binding domain"/>
    <property type="match status" value="1"/>
</dbReference>
<dbReference type="GO" id="GO:0050660">
    <property type="term" value="F:flavin adenine dinucleotide binding"/>
    <property type="evidence" value="ECO:0007669"/>
    <property type="project" value="InterPro"/>
</dbReference>
<sequence>MAQTLSQVSDLRQSYDYIIVGGGTSGLTVGDRLSEDGTRTVLVVEYGYLEDSSPDILLPSPANNDRNMSRFYDYMSVPQTELNNKTTIAYAAAIVGGGSAVDHMMFDRGSADDYENWEKLQNPGWGWKDLLPYFQKSVTFTPPTSEQQEKYGYTYDESAYGGNGPIHASYPPFQWPQQKLQWNAWLDLGIKPTKEGAGGEALGLFWIPSAMNPKNETRSCSKTGHFDPSSLRKNYHLLTGHKTKDIVISNSRAVGITIEVRNTDSTVTTITATREVILAAGAFGSPMLLQRSGVGPRALLESAGIEVKVDLPGVGQNFQDHAATLLLYNYATNPEPNSRSTTTNASFKAEVEAEYYEYRTGPITVGYGNSVVFLPLPTIDPNYESLVAKFAAQDSAALLPPTYDETLHAGYAIQKELLLASLASKKSAILEVFFNGDPSTVLVLQKPVSRGTVSINPESPYSNPIIDPRVFSNPIDLEMDISMVKYVRKWFQAPSQAPLSPVEVLPGIAVQSDEEITAAIRQLSVPTLGHALGTCSMMPLDLGGVVGSDLLVHGVEGLSVVDASIMPLAPATHLDATVYAVAEKAADLIKSRSE</sequence>
<dbReference type="Gene3D" id="3.30.560.10">
    <property type="entry name" value="Glucose Oxidase, domain 3"/>
    <property type="match status" value="1"/>
</dbReference>
<feature type="active site" description="Proton acceptor" evidence="2">
    <location>
        <position position="573"/>
    </location>
</feature>
<dbReference type="SUPFAM" id="SSF54373">
    <property type="entry name" value="FAD-linked reductases, C-terminal domain"/>
    <property type="match status" value="1"/>
</dbReference>
<dbReference type="GO" id="GO:0044550">
    <property type="term" value="P:secondary metabolite biosynthetic process"/>
    <property type="evidence" value="ECO:0007669"/>
    <property type="project" value="TreeGrafter"/>
</dbReference>
<evidence type="ECO:0000256" key="3">
    <source>
        <dbReference type="PIRSR" id="PIRSR000137-2"/>
    </source>
</evidence>
<dbReference type="InterPro" id="IPR012132">
    <property type="entry name" value="GMC_OxRdtase"/>
</dbReference>
<proteinExistence type="inferred from homology"/>
<reference evidence="5" key="1">
    <citation type="submission" date="2021-02" db="EMBL/GenBank/DDBJ databases">
        <title>Genome sequence Cadophora malorum strain M34.</title>
        <authorList>
            <person name="Stefanovic E."/>
            <person name="Vu D."/>
            <person name="Scully C."/>
            <person name="Dijksterhuis J."/>
            <person name="Roader J."/>
            <person name="Houbraken J."/>
        </authorList>
    </citation>
    <scope>NUCLEOTIDE SEQUENCE</scope>
    <source>
        <strain evidence="5">M34</strain>
    </source>
</reference>
<dbReference type="Gene3D" id="3.50.50.60">
    <property type="entry name" value="FAD/NAD(P)-binding domain"/>
    <property type="match status" value="1"/>
</dbReference>
<dbReference type="Proteomes" id="UP000664132">
    <property type="component" value="Unassembled WGS sequence"/>
</dbReference>
<dbReference type="InterPro" id="IPR007867">
    <property type="entry name" value="GMC_OxRtase_C"/>
</dbReference>
<dbReference type="InterPro" id="IPR036188">
    <property type="entry name" value="FAD/NAD-bd_sf"/>
</dbReference>
<evidence type="ECO:0000313" key="6">
    <source>
        <dbReference type="Proteomes" id="UP000664132"/>
    </source>
</evidence>
<comment type="similarity">
    <text evidence="1">Belongs to the GMC oxidoreductase family.</text>
</comment>
<dbReference type="Pfam" id="PF00732">
    <property type="entry name" value="GMC_oxred_N"/>
    <property type="match status" value="1"/>
</dbReference>
<dbReference type="PANTHER" id="PTHR11552">
    <property type="entry name" value="GLUCOSE-METHANOL-CHOLINE GMC OXIDOREDUCTASE"/>
    <property type="match status" value="1"/>
</dbReference>
<gene>
    <name evidence="5" type="ORF">IFR04_004714</name>
</gene>
<dbReference type="PANTHER" id="PTHR11552:SF115">
    <property type="entry name" value="DEHYDROGENASE XPTC-RELATED"/>
    <property type="match status" value="1"/>
</dbReference>
<evidence type="ECO:0000256" key="1">
    <source>
        <dbReference type="ARBA" id="ARBA00010790"/>
    </source>
</evidence>
<feature type="active site" description="Proton donor" evidence="2">
    <location>
        <position position="530"/>
    </location>
</feature>
<evidence type="ECO:0000313" key="5">
    <source>
        <dbReference type="EMBL" id="KAG4422208.1"/>
    </source>
</evidence>
<dbReference type="AlphaFoldDB" id="A0A8H7WCD3"/>
<comment type="cofactor">
    <cofactor evidence="3">
        <name>FAD</name>
        <dbReference type="ChEBI" id="CHEBI:57692"/>
    </cofactor>
</comment>
<evidence type="ECO:0000256" key="2">
    <source>
        <dbReference type="PIRSR" id="PIRSR000137-1"/>
    </source>
</evidence>
<keyword evidence="3" id="KW-0274">FAD</keyword>
<accession>A0A8H7WCD3</accession>
<dbReference type="PROSITE" id="PS00624">
    <property type="entry name" value="GMC_OXRED_2"/>
    <property type="match status" value="1"/>
</dbReference>
<dbReference type="GO" id="GO:0016614">
    <property type="term" value="F:oxidoreductase activity, acting on CH-OH group of donors"/>
    <property type="evidence" value="ECO:0007669"/>
    <property type="project" value="InterPro"/>
</dbReference>
<comment type="caution">
    <text evidence="5">The sequence shown here is derived from an EMBL/GenBank/DDBJ whole genome shotgun (WGS) entry which is preliminary data.</text>
</comment>